<sequence>MGLRKLFVGVQVLLIISIILLAFEVAARELVQQYPSPLNPYDHKMERELASSGALDKPWPSNP</sequence>
<name>A0AAV6L8R1_9ERIC</name>
<accession>A0AAV6L8R1</accession>
<dbReference type="Proteomes" id="UP000823749">
    <property type="component" value="Chromosome 2"/>
</dbReference>
<proteinExistence type="predicted"/>
<evidence type="ECO:0000313" key="2">
    <source>
        <dbReference type="Proteomes" id="UP000823749"/>
    </source>
</evidence>
<keyword evidence="2" id="KW-1185">Reference proteome</keyword>
<evidence type="ECO:0000313" key="1">
    <source>
        <dbReference type="EMBL" id="KAG5560636.1"/>
    </source>
</evidence>
<dbReference type="EMBL" id="JACTNZ010000002">
    <property type="protein sequence ID" value="KAG5560636.1"/>
    <property type="molecule type" value="Genomic_DNA"/>
</dbReference>
<comment type="caution">
    <text evidence="1">The sequence shown here is derived from an EMBL/GenBank/DDBJ whole genome shotgun (WGS) entry which is preliminary data.</text>
</comment>
<gene>
    <name evidence="1" type="ORF">RHGRI_003832</name>
</gene>
<protein>
    <submittedName>
        <fullName evidence="1">Uncharacterized protein</fullName>
    </submittedName>
</protein>
<dbReference type="AlphaFoldDB" id="A0AAV6L8R1"/>
<reference evidence="1" key="1">
    <citation type="submission" date="2020-08" db="EMBL/GenBank/DDBJ databases">
        <title>Plant Genome Project.</title>
        <authorList>
            <person name="Zhang R.-G."/>
        </authorList>
    </citation>
    <scope>NUCLEOTIDE SEQUENCE</scope>
    <source>
        <strain evidence="1">WSP0</strain>
        <tissue evidence="1">Leaf</tissue>
    </source>
</reference>
<organism evidence="1 2">
    <name type="scientific">Rhododendron griersonianum</name>
    <dbReference type="NCBI Taxonomy" id="479676"/>
    <lineage>
        <taxon>Eukaryota</taxon>
        <taxon>Viridiplantae</taxon>
        <taxon>Streptophyta</taxon>
        <taxon>Embryophyta</taxon>
        <taxon>Tracheophyta</taxon>
        <taxon>Spermatophyta</taxon>
        <taxon>Magnoliopsida</taxon>
        <taxon>eudicotyledons</taxon>
        <taxon>Gunneridae</taxon>
        <taxon>Pentapetalae</taxon>
        <taxon>asterids</taxon>
        <taxon>Ericales</taxon>
        <taxon>Ericaceae</taxon>
        <taxon>Ericoideae</taxon>
        <taxon>Rhodoreae</taxon>
        <taxon>Rhododendron</taxon>
    </lineage>
</organism>